<reference evidence="2 3" key="1">
    <citation type="journal article" date="2019" name="Commun. Biol.">
        <title>The bagworm genome reveals a unique fibroin gene that provides high tensile strength.</title>
        <authorList>
            <person name="Kono N."/>
            <person name="Nakamura H."/>
            <person name="Ohtoshi R."/>
            <person name="Tomita M."/>
            <person name="Numata K."/>
            <person name="Arakawa K."/>
        </authorList>
    </citation>
    <scope>NUCLEOTIDE SEQUENCE [LARGE SCALE GENOMIC DNA]</scope>
</reference>
<dbReference type="EMBL" id="BGZK01000837">
    <property type="protein sequence ID" value="GBP62258.1"/>
    <property type="molecule type" value="Genomic_DNA"/>
</dbReference>
<feature type="compositionally biased region" description="Basic and acidic residues" evidence="1">
    <location>
        <begin position="140"/>
        <end position="149"/>
    </location>
</feature>
<accession>A0A4C1XFR2</accession>
<organism evidence="2 3">
    <name type="scientific">Eumeta variegata</name>
    <name type="common">Bagworm moth</name>
    <name type="synonym">Eumeta japonica</name>
    <dbReference type="NCBI Taxonomy" id="151549"/>
    <lineage>
        <taxon>Eukaryota</taxon>
        <taxon>Metazoa</taxon>
        <taxon>Ecdysozoa</taxon>
        <taxon>Arthropoda</taxon>
        <taxon>Hexapoda</taxon>
        <taxon>Insecta</taxon>
        <taxon>Pterygota</taxon>
        <taxon>Neoptera</taxon>
        <taxon>Endopterygota</taxon>
        <taxon>Lepidoptera</taxon>
        <taxon>Glossata</taxon>
        <taxon>Ditrysia</taxon>
        <taxon>Tineoidea</taxon>
        <taxon>Psychidae</taxon>
        <taxon>Oiketicinae</taxon>
        <taxon>Eumeta</taxon>
    </lineage>
</organism>
<dbReference type="Gene3D" id="3.60.10.10">
    <property type="entry name" value="Endonuclease/exonuclease/phosphatase"/>
    <property type="match status" value="1"/>
</dbReference>
<feature type="region of interest" description="Disordered" evidence="1">
    <location>
        <begin position="140"/>
        <end position="166"/>
    </location>
</feature>
<gene>
    <name evidence="2" type="ORF">EVAR_8594_1</name>
</gene>
<evidence type="ECO:0000256" key="1">
    <source>
        <dbReference type="SAM" id="MobiDB-lite"/>
    </source>
</evidence>
<proteinExistence type="predicted"/>
<evidence type="ECO:0000313" key="3">
    <source>
        <dbReference type="Proteomes" id="UP000299102"/>
    </source>
</evidence>
<dbReference type="OrthoDB" id="412793at2759"/>
<name>A0A4C1XFR2_EUMVA</name>
<sequence>MDDKIDDVCELMKDTRLDILCENGTKRKSNGGAIKRGSFDTYWAGLDQSQPGWRSVGFILSERLSECVNGYECVIPRLLWLRPKIGQTWIFILGVYAPDMFKPLEKREEFWADLKDILELKAWLDSESRRPTGLERCRDRSRRCDRPTQNDEVTQSVSTRTEPQARANRKYHTIDAEVLEVRGRRNNVVTLKVERSFKNSPSPFISVWTHYLFYGQPAYPVIDDFYILNLRNTIVNRLGNAGSWQRRARPRRSVPRY</sequence>
<evidence type="ECO:0000313" key="2">
    <source>
        <dbReference type="EMBL" id="GBP62258.1"/>
    </source>
</evidence>
<feature type="compositionally biased region" description="Polar residues" evidence="1">
    <location>
        <begin position="150"/>
        <end position="162"/>
    </location>
</feature>
<protein>
    <submittedName>
        <fullName evidence="2">Uncharacterized protein</fullName>
    </submittedName>
</protein>
<dbReference type="InterPro" id="IPR036691">
    <property type="entry name" value="Endo/exonu/phosph_ase_sf"/>
</dbReference>
<dbReference type="AlphaFoldDB" id="A0A4C1XFR2"/>
<keyword evidence="3" id="KW-1185">Reference proteome</keyword>
<dbReference type="Proteomes" id="UP000299102">
    <property type="component" value="Unassembled WGS sequence"/>
</dbReference>
<comment type="caution">
    <text evidence="2">The sequence shown here is derived from an EMBL/GenBank/DDBJ whole genome shotgun (WGS) entry which is preliminary data.</text>
</comment>